<evidence type="ECO:0000256" key="7">
    <source>
        <dbReference type="ARBA" id="ARBA00022779"/>
    </source>
</evidence>
<accession>A0A937K5T8</accession>
<dbReference type="Proteomes" id="UP000623681">
    <property type="component" value="Unassembled WGS sequence"/>
</dbReference>
<evidence type="ECO:0000256" key="8">
    <source>
        <dbReference type="ARBA" id="ARBA00022989"/>
    </source>
</evidence>
<evidence type="ECO:0000256" key="2">
    <source>
        <dbReference type="ARBA" id="ARBA00004162"/>
    </source>
</evidence>
<comment type="function">
    <text evidence="1 10">Controls the rotational direction of flagella during chemotaxis.</text>
</comment>
<comment type="similarity">
    <text evidence="3 10">Belongs to the FliL family.</text>
</comment>
<evidence type="ECO:0000313" key="11">
    <source>
        <dbReference type="EMBL" id="MBL4932938.1"/>
    </source>
</evidence>
<evidence type="ECO:0000256" key="4">
    <source>
        <dbReference type="ARBA" id="ARBA00022475"/>
    </source>
</evidence>
<evidence type="ECO:0000256" key="1">
    <source>
        <dbReference type="ARBA" id="ARBA00002254"/>
    </source>
</evidence>
<feature type="transmembrane region" description="Helical" evidence="10">
    <location>
        <begin position="20"/>
        <end position="42"/>
    </location>
</feature>
<organism evidence="11 12">
    <name type="scientific">Clostridium paridis</name>
    <dbReference type="NCBI Taxonomy" id="2803863"/>
    <lineage>
        <taxon>Bacteria</taxon>
        <taxon>Bacillati</taxon>
        <taxon>Bacillota</taxon>
        <taxon>Clostridia</taxon>
        <taxon>Eubacteriales</taxon>
        <taxon>Clostridiaceae</taxon>
        <taxon>Clostridium</taxon>
    </lineage>
</organism>
<dbReference type="AlphaFoldDB" id="A0A937K5T8"/>
<keyword evidence="11" id="KW-0969">Cilium</keyword>
<dbReference type="Pfam" id="PF03748">
    <property type="entry name" value="FliL"/>
    <property type="match status" value="1"/>
</dbReference>
<evidence type="ECO:0000256" key="10">
    <source>
        <dbReference type="RuleBase" id="RU364125"/>
    </source>
</evidence>
<comment type="subcellular location">
    <subcellularLocation>
        <location evidence="2">Cell membrane</location>
        <topology evidence="2">Single-pass membrane protein</topology>
    </subcellularLocation>
</comment>
<name>A0A937K5T8_9CLOT</name>
<keyword evidence="7 10" id="KW-0283">Flagellar rotation</keyword>
<dbReference type="InterPro" id="IPR005503">
    <property type="entry name" value="FliL"/>
</dbReference>
<evidence type="ECO:0000256" key="6">
    <source>
        <dbReference type="ARBA" id="ARBA00022692"/>
    </source>
</evidence>
<evidence type="ECO:0000313" key="12">
    <source>
        <dbReference type="Proteomes" id="UP000623681"/>
    </source>
</evidence>
<comment type="caution">
    <text evidence="11">The sequence shown here is derived from an EMBL/GenBank/DDBJ whole genome shotgun (WGS) entry which is preliminary data.</text>
</comment>
<keyword evidence="5 10" id="KW-0145">Chemotaxis</keyword>
<dbReference type="EMBL" id="JAESWA010000023">
    <property type="protein sequence ID" value="MBL4932938.1"/>
    <property type="molecule type" value="Genomic_DNA"/>
</dbReference>
<gene>
    <name evidence="11" type="ORF">JK634_14080</name>
</gene>
<dbReference type="GO" id="GO:0009425">
    <property type="term" value="C:bacterial-type flagellum basal body"/>
    <property type="evidence" value="ECO:0007669"/>
    <property type="project" value="InterPro"/>
</dbReference>
<reference evidence="11" key="1">
    <citation type="submission" date="2021-01" db="EMBL/GenBank/DDBJ databases">
        <title>Genome public.</title>
        <authorList>
            <person name="Liu C."/>
            <person name="Sun Q."/>
        </authorList>
    </citation>
    <scope>NUCLEOTIDE SEQUENCE</scope>
    <source>
        <strain evidence="11">YIM B02565</strain>
    </source>
</reference>
<keyword evidence="8 10" id="KW-1133">Transmembrane helix</keyword>
<dbReference type="GO" id="GO:0071978">
    <property type="term" value="P:bacterial-type flagellum-dependent swarming motility"/>
    <property type="evidence" value="ECO:0007669"/>
    <property type="project" value="TreeGrafter"/>
</dbReference>
<dbReference type="GO" id="GO:0006935">
    <property type="term" value="P:chemotaxis"/>
    <property type="evidence" value="ECO:0007669"/>
    <property type="project" value="UniProtKB-KW"/>
</dbReference>
<protein>
    <recommendedName>
        <fullName evidence="10">Flagellar protein FliL</fullName>
    </recommendedName>
</protein>
<keyword evidence="9 10" id="KW-0472">Membrane</keyword>
<keyword evidence="4 10" id="KW-1003">Cell membrane</keyword>
<evidence type="ECO:0000256" key="5">
    <source>
        <dbReference type="ARBA" id="ARBA00022500"/>
    </source>
</evidence>
<evidence type="ECO:0000256" key="9">
    <source>
        <dbReference type="ARBA" id="ARBA00023136"/>
    </source>
</evidence>
<keyword evidence="12" id="KW-1185">Reference proteome</keyword>
<sequence length="152" mass="16893">MAEKEKKDKKEKNGGKGKFLILVILIVAVAGAGTFGGVYFYMKSHGAAAEKTVETTSFELSKEGQLINLKDKRYVKVKVTLVYDIKNTKLAEELTTKTPIIKDRIINIFNSKTADEALSNKVAIQKELLKPINAELTKGQIIEVVFDDFVVQ</sequence>
<dbReference type="PANTHER" id="PTHR35091:SF2">
    <property type="entry name" value="FLAGELLAR PROTEIN FLIL"/>
    <property type="match status" value="1"/>
</dbReference>
<dbReference type="GO" id="GO:0005886">
    <property type="term" value="C:plasma membrane"/>
    <property type="evidence" value="ECO:0007669"/>
    <property type="project" value="UniProtKB-SubCell"/>
</dbReference>
<keyword evidence="6 10" id="KW-0812">Transmembrane</keyword>
<dbReference type="PANTHER" id="PTHR35091">
    <property type="entry name" value="FLAGELLAR PROTEIN FLIL"/>
    <property type="match status" value="1"/>
</dbReference>
<evidence type="ECO:0000256" key="3">
    <source>
        <dbReference type="ARBA" id="ARBA00008281"/>
    </source>
</evidence>
<keyword evidence="11" id="KW-0282">Flagellum</keyword>
<proteinExistence type="inferred from homology"/>
<dbReference type="RefSeq" id="WP_202768319.1">
    <property type="nucleotide sequence ID" value="NZ_JAESWA010000023.1"/>
</dbReference>
<keyword evidence="11" id="KW-0966">Cell projection</keyword>